<proteinExistence type="predicted"/>
<dbReference type="AlphaFoldDB" id="A0A3D8JAG8"/>
<reference evidence="1 2" key="1">
    <citation type="submission" date="2018-04" db="EMBL/GenBank/DDBJ databases">
        <title>Novel Campyloabacter and Helicobacter Species and Strains.</title>
        <authorList>
            <person name="Mannion A.J."/>
            <person name="Shen Z."/>
            <person name="Fox J.G."/>
        </authorList>
    </citation>
    <scope>NUCLEOTIDE SEQUENCE [LARGE SCALE GENOMIC DNA]</scope>
    <source>
        <strain evidence="1 2">MIT 04-9362</strain>
    </source>
</reference>
<evidence type="ECO:0000313" key="2">
    <source>
        <dbReference type="Proteomes" id="UP000256695"/>
    </source>
</evidence>
<organism evidence="1 2">
    <name type="scientific">Helicobacter anseris</name>
    <dbReference type="NCBI Taxonomy" id="375926"/>
    <lineage>
        <taxon>Bacteria</taxon>
        <taxon>Pseudomonadati</taxon>
        <taxon>Campylobacterota</taxon>
        <taxon>Epsilonproteobacteria</taxon>
        <taxon>Campylobacterales</taxon>
        <taxon>Helicobacteraceae</taxon>
        <taxon>Helicobacter</taxon>
    </lineage>
</organism>
<accession>A0A3D8JAG8</accession>
<dbReference type="Gene3D" id="3.30.1120.180">
    <property type="entry name" value="Flagellar FLiS export co-chaperone, HP1076"/>
    <property type="match status" value="1"/>
</dbReference>
<dbReference type="EMBL" id="NXLX01000004">
    <property type="protein sequence ID" value="RDU74165.1"/>
    <property type="molecule type" value="Genomic_DNA"/>
</dbReference>
<evidence type="ECO:0000313" key="1">
    <source>
        <dbReference type="EMBL" id="RDU74165.1"/>
    </source>
</evidence>
<sequence>MKIVSHASLPTKISHKIEQEIRKNPQEKTKTIQQDALKISQNILGGDVKEINQAIGGLQIASKTLQKLETQIQANLKNEEFASMRKEISNAFTNANLGKTNVFDTNYKNFSSHINIDFYALKKEGSNINNSQDAKHFTQSLKIQQNQIKQTISILQNKLNNSLTIGNRDYNQLNPSMLSTDALRNAHNIDNLSLERVSKLLA</sequence>
<dbReference type="OrthoDB" id="9984194at2"/>
<comment type="caution">
    <text evidence="1">The sequence shown here is derived from an EMBL/GenBank/DDBJ whole genome shotgun (WGS) entry which is preliminary data.</text>
</comment>
<dbReference type="RefSeq" id="WP_115578674.1">
    <property type="nucleotide sequence ID" value="NZ_NXLX01000004.1"/>
</dbReference>
<protein>
    <recommendedName>
        <fullName evidence="3">Flagellin N-terminal domain-containing protein</fullName>
    </recommendedName>
</protein>
<name>A0A3D8JAG8_9HELI</name>
<dbReference type="Proteomes" id="UP000256695">
    <property type="component" value="Unassembled WGS sequence"/>
</dbReference>
<gene>
    <name evidence="1" type="ORF">CQA57_02545</name>
</gene>
<evidence type="ECO:0008006" key="3">
    <source>
        <dbReference type="Google" id="ProtNLM"/>
    </source>
</evidence>
<dbReference type="InterPro" id="IPR038315">
    <property type="entry name" value="FliS_cochap_sf"/>
</dbReference>
<keyword evidence="2" id="KW-1185">Reference proteome</keyword>